<feature type="transmembrane region" description="Helical" evidence="6">
    <location>
        <begin position="133"/>
        <end position="154"/>
    </location>
</feature>
<keyword evidence="8" id="KW-1185">Reference proteome</keyword>
<name>A0A0W4ZIN6_PNEJ7</name>
<dbReference type="Proteomes" id="UP000053447">
    <property type="component" value="Unassembled WGS sequence"/>
</dbReference>
<dbReference type="GO" id="GO:0016020">
    <property type="term" value="C:membrane"/>
    <property type="evidence" value="ECO:0007669"/>
    <property type="project" value="UniProtKB-SubCell"/>
</dbReference>
<evidence type="ECO:0000256" key="2">
    <source>
        <dbReference type="ARBA" id="ARBA00009160"/>
    </source>
</evidence>
<dbReference type="GeneID" id="28941171"/>
<dbReference type="InterPro" id="IPR007014">
    <property type="entry name" value="FUN14"/>
</dbReference>
<comment type="caution">
    <text evidence="7">The sequence shown here is derived from an EMBL/GenBank/DDBJ whole genome shotgun (WGS) entry which is preliminary data.</text>
</comment>
<keyword evidence="5 6" id="KW-0472">Membrane</keyword>
<sequence length="155" mass="18248">MSYKLTGTIYIYLTYTMFHWKNYTNILKTNPIYCQNRSEINKNNNKTNNPIQSYNKHHFHLQQFSAGCLTGFLSGILTKRLGKIAIVVFICIFILSKTKSFYHLIKPWNILIHFSRKVWLKKRKKTKEMVTNLLLKDLVFKSSFAAAFGFGFLYS</sequence>
<dbReference type="EMBL" id="LFWA01000012">
    <property type="protein sequence ID" value="KTW28234.1"/>
    <property type="molecule type" value="Genomic_DNA"/>
</dbReference>
<proteinExistence type="inferred from homology"/>
<evidence type="ECO:0000313" key="8">
    <source>
        <dbReference type="Proteomes" id="UP000053447"/>
    </source>
</evidence>
<dbReference type="OrthoDB" id="5417857at2759"/>
<protein>
    <recommendedName>
        <fullName evidence="9">FUN14 domain-containing protein</fullName>
    </recommendedName>
</protein>
<evidence type="ECO:0000256" key="5">
    <source>
        <dbReference type="ARBA" id="ARBA00023136"/>
    </source>
</evidence>
<keyword evidence="4 6" id="KW-1133">Transmembrane helix</keyword>
<evidence type="ECO:0000256" key="1">
    <source>
        <dbReference type="ARBA" id="ARBA00004370"/>
    </source>
</evidence>
<evidence type="ECO:0000313" key="7">
    <source>
        <dbReference type="EMBL" id="KTW28234.1"/>
    </source>
</evidence>
<evidence type="ECO:0000256" key="4">
    <source>
        <dbReference type="ARBA" id="ARBA00022989"/>
    </source>
</evidence>
<dbReference type="VEuPathDB" id="FungiDB:T551_02653"/>
<keyword evidence="3 6" id="KW-0812">Transmembrane</keyword>
<evidence type="ECO:0000256" key="3">
    <source>
        <dbReference type="ARBA" id="ARBA00022692"/>
    </source>
</evidence>
<evidence type="ECO:0000256" key="6">
    <source>
        <dbReference type="SAM" id="Phobius"/>
    </source>
</evidence>
<dbReference type="AlphaFoldDB" id="A0A0W4ZIN6"/>
<accession>A0A0W4ZIN6</accession>
<gene>
    <name evidence="7" type="ORF">T551_02653</name>
</gene>
<comment type="subcellular location">
    <subcellularLocation>
        <location evidence="1">Membrane</location>
    </subcellularLocation>
</comment>
<reference evidence="8" key="1">
    <citation type="journal article" date="2016" name="Nat. Commun.">
        <title>Genome analysis of three Pneumocystis species reveals adaptation mechanisms to life exclusively in mammalian hosts.</title>
        <authorList>
            <person name="Ma L."/>
            <person name="Chen Z."/>
            <person name="Huang D.W."/>
            <person name="Kutty G."/>
            <person name="Ishihara M."/>
            <person name="Wang H."/>
            <person name="Abouelleil A."/>
            <person name="Bishop L."/>
            <person name="Davey E."/>
            <person name="Deng R."/>
            <person name="Deng X."/>
            <person name="Fan L."/>
            <person name="Fantoni G."/>
            <person name="Fitzgerald M."/>
            <person name="Gogineni E."/>
            <person name="Goldberg J.M."/>
            <person name="Handley G."/>
            <person name="Hu X."/>
            <person name="Huber C."/>
            <person name="Jiao X."/>
            <person name="Jones K."/>
            <person name="Levin J.Z."/>
            <person name="Liu Y."/>
            <person name="Macdonald P."/>
            <person name="Melnikov A."/>
            <person name="Raley C."/>
            <person name="Sassi M."/>
            <person name="Sherman B.T."/>
            <person name="Song X."/>
            <person name="Sykes S."/>
            <person name="Tran B."/>
            <person name="Walsh L."/>
            <person name="Xia Y."/>
            <person name="Yang J."/>
            <person name="Young S."/>
            <person name="Zeng Q."/>
            <person name="Zheng X."/>
            <person name="Stephens R."/>
            <person name="Nusbaum C."/>
            <person name="Birren B.W."/>
            <person name="Azadi P."/>
            <person name="Lempicki R.A."/>
            <person name="Cuomo C.A."/>
            <person name="Kovacs J.A."/>
        </authorList>
    </citation>
    <scope>NUCLEOTIDE SEQUENCE [LARGE SCALE GENOMIC DNA]</scope>
    <source>
        <strain evidence="8">RU7</strain>
    </source>
</reference>
<comment type="similarity">
    <text evidence="2">Belongs to the FUN14 family.</text>
</comment>
<organism evidence="7 8">
    <name type="scientific">Pneumocystis jirovecii (strain RU7)</name>
    <name type="common">Human pneumocystis pneumonia agent</name>
    <dbReference type="NCBI Taxonomy" id="1408657"/>
    <lineage>
        <taxon>Eukaryota</taxon>
        <taxon>Fungi</taxon>
        <taxon>Dikarya</taxon>
        <taxon>Ascomycota</taxon>
        <taxon>Taphrinomycotina</taxon>
        <taxon>Pneumocystomycetes</taxon>
        <taxon>Pneumocystaceae</taxon>
        <taxon>Pneumocystis</taxon>
    </lineage>
</organism>
<dbReference type="RefSeq" id="XP_018228796.1">
    <property type="nucleotide sequence ID" value="XM_018374916.1"/>
</dbReference>
<evidence type="ECO:0008006" key="9">
    <source>
        <dbReference type="Google" id="ProtNLM"/>
    </source>
</evidence>
<dbReference type="Pfam" id="PF04930">
    <property type="entry name" value="FUN14"/>
    <property type="match status" value="1"/>
</dbReference>